<feature type="region of interest" description="Disordered" evidence="1">
    <location>
        <begin position="1"/>
        <end position="22"/>
    </location>
</feature>
<proteinExistence type="predicted"/>
<keyword evidence="3" id="KW-1185">Reference proteome</keyword>
<protein>
    <submittedName>
        <fullName evidence="2">Uncharacterized protein</fullName>
    </submittedName>
</protein>
<dbReference type="AlphaFoldDB" id="A0A8J4REJ3"/>
<dbReference type="Proteomes" id="UP000737018">
    <property type="component" value="Unassembled WGS sequence"/>
</dbReference>
<evidence type="ECO:0000313" key="2">
    <source>
        <dbReference type="EMBL" id="KAF3971452.1"/>
    </source>
</evidence>
<name>A0A8J4REJ3_9ROSI</name>
<accession>A0A8J4REJ3</accession>
<dbReference type="EMBL" id="JRKL02000428">
    <property type="protein sequence ID" value="KAF3971452.1"/>
    <property type="molecule type" value="Genomic_DNA"/>
</dbReference>
<gene>
    <name evidence="2" type="ORF">CMV_004954</name>
</gene>
<reference evidence="2" key="1">
    <citation type="submission" date="2020-03" db="EMBL/GenBank/DDBJ databases">
        <title>Castanea mollissima Vanexum genome sequencing.</title>
        <authorList>
            <person name="Staton M."/>
        </authorList>
    </citation>
    <scope>NUCLEOTIDE SEQUENCE</scope>
    <source>
        <tissue evidence="2">Leaf</tissue>
    </source>
</reference>
<evidence type="ECO:0000256" key="1">
    <source>
        <dbReference type="SAM" id="MobiDB-lite"/>
    </source>
</evidence>
<evidence type="ECO:0000313" key="3">
    <source>
        <dbReference type="Proteomes" id="UP000737018"/>
    </source>
</evidence>
<sequence>MKVDDPELIGGEAQRSRTYRRRGSTIQTLSAVRLDDPDLIGSEARRFRPYWCALIQPNEDITSIDNIRWAPIYVNAFSAVHVKIKSGPEGTNHSVQKEKPTST</sequence>
<organism evidence="2 3">
    <name type="scientific">Castanea mollissima</name>
    <name type="common">Chinese chestnut</name>
    <dbReference type="NCBI Taxonomy" id="60419"/>
    <lineage>
        <taxon>Eukaryota</taxon>
        <taxon>Viridiplantae</taxon>
        <taxon>Streptophyta</taxon>
        <taxon>Embryophyta</taxon>
        <taxon>Tracheophyta</taxon>
        <taxon>Spermatophyta</taxon>
        <taxon>Magnoliopsida</taxon>
        <taxon>eudicotyledons</taxon>
        <taxon>Gunneridae</taxon>
        <taxon>Pentapetalae</taxon>
        <taxon>rosids</taxon>
        <taxon>fabids</taxon>
        <taxon>Fagales</taxon>
        <taxon>Fagaceae</taxon>
        <taxon>Castanea</taxon>
    </lineage>
</organism>
<comment type="caution">
    <text evidence="2">The sequence shown here is derived from an EMBL/GenBank/DDBJ whole genome shotgun (WGS) entry which is preliminary data.</text>
</comment>